<feature type="domain" description="DUF4384" evidence="1">
    <location>
        <begin position="170"/>
        <end position="249"/>
    </location>
</feature>
<accession>A0A4R9IM48</accession>
<dbReference type="Proteomes" id="UP000297918">
    <property type="component" value="Unassembled WGS sequence"/>
</dbReference>
<evidence type="ECO:0000313" key="5">
    <source>
        <dbReference type="Proteomes" id="UP000297918"/>
    </source>
</evidence>
<evidence type="ECO:0000313" key="2">
    <source>
        <dbReference type="EMBL" id="TGK85326.1"/>
    </source>
</evidence>
<dbReference type="EMBL" id="RQFL01000024">
    <property type="protein sequence ID" value="TGK91086.1"/>
    <property type="molecule type" value="Genomic_DNA"/>
</dbReference>
<comment type="caution">
    <text evidence="2">The sequence shown here is derived from an EMBL/GenBank/DDBJ whole genome shotgun (WGS) entry which is preliminary data.</text>
</comment>
<name>A0A4R9IM48_9LEPT</name>
<reference evidence="4 5" key="2">
    <citation type="journal article" date="2019" name="PLoS Negl. Trop. Dis.">
        <title>Revisiting the worldwide diversity of Leptospira species in the environment.</title>
        <authorList>
            <person name="Vincent A.T."/>
            <person name="Schiettekatte O."/>
            <person name="Bourhy P."/>
            <person name="Veyrier F.J."/>
            <person name="Picardeau M."/>
        </authorList>
    </citation>
    <scope>NUCLEOTIDE SEQUENCE [LARGE SCALE GENOMIC DNA]</scope>
    <source>
        <strain evidence="2 4">201800280</strain>
        <strain evidence="5">201800281</strain>
    </source>
</reference>
<dbReference type="Proteomes" id="UP000297394">
    <property type="component" value="Unassembled WGS sequence"/>
</dbReference>
<organism evidence="2 4">
    <name type="scientific">Leptospira bourretii</name>
    <dbReference type="NCBI Taxonomy" id="2484962"/>
    <lineage>
        <taxon>Bacteria</taxon>
        <taxon>Pseudomonadati</taxon>
        <taxon>Spirochaetota</taxon>
        <taxon>Spirochaetia</taxon>
        <taxon>Leptospirales</taxon>
        <taxon>Leptospiraceae</taxon>
        <taxon>Leptospira</taxon>
    </lineage>
</organism>
<dbReference type="AlphaFoldDB" id="A0A4R9IM48"/>
<dbReference type="Pfam" id="PF14326">
    <property type="entry name" value="DUF4384"/>
    <property type="match status" value="1"/>
</dbReference>
<evidence type="ECO:0000313" key="4">
    <source>
        <dbReference type="Proteomes" id="UP000297394"/>
    </source>
</evidence>
<proteinExistence type="predicted"/>
<sequence length="307" mass="34597">MMKHFLILSSIISLSLFSSDKVGRLPVYRIAVEATSSSKEAITIRDFIREKIQSTGRGLVTPTLKESELGVWEFDKEGNPSEKTIISLERLTSTDKLLLVSTEDGQAVISFVDVLHKKVEYRTSLPDSLSKTLVSDFLGFLDKKNIYLALSETGSGSPNAQLRINSLKSTYIAGEPIRFEIESAEDNYVYVVLIPENQKGEPVLLFPNQFQNDNFIRKGDRVTIPDKRISFKASSTPSKDRIRAFASREEWKEFQLRGKKEDSFYRLLPPAVTGTKASIKPMVASNTLTASIEQSPVMEWEYQILSR</sequence>
<dbReference type="EMBL" id="RQFM01000022">
    <property type="protein sequence ID" value="TGK85326.1"/>
    <property type="molecule type" value="Genomic_DNA"/>
</dbReference>
<dbReference type="InterPro" id="IPR025493">
    <property type="entry name" value="DUF4384"/>
</dbReference>
<protein>
    <submittedName>
        <fullName evidence="2">DUF4384 domain-containing protein</fullName>
    </submittedName>
</protein>
<evidence type="ECO:0000259" key="1">
    <source>
        <dbReference type="Pfam" id="PF14326"/>
    </source>
</evidence>
<gene>
    <name evidence="2" type="ORF">EHQ23_11765</name>
    <name evidence="3" type="ORF">EHQ26_13370</name>
</gene>
<evidence type="ECO:0000313" key="3">
    <source>
        <dbReference type="EMBL" id="TGK91086.1"/>
    </source>
</evidence>
<reference evidence="3" key="1">
    <citation type="submission" date="2018-10" db="EMBL/GenBank/DDBJ databases">
        <authorList>
            <person name="Vincent A.T."/>
            <person name="Schiettekatte O."/>
            <person name="Bourhy P."/>
            <person name="Veyrier F.J."/>
            <person name="Picardeau M."/>
        </authorList>
    </citation>
    <scope>NUCLEOTIDE SEQUENCE</scope>
    <source>
        <strain evidence="3">201800281</strain>
    </source>
</reference>
<dbReference type="OrthoDB" id="337699at2"/>
<keyword evidence="5" id="KW-1185">Reference proteome</keyword>